<dbReference type="GO" id="GO:0032993">
    <property type="term" value="C:protein-DNA complex"/>
    <property type="evidence" value="ECO:0007669"/>
    <property type="project" value="TreeGrafter"/>
</dbReference>
<evidence type="ECO:0000259" key="5">
    <source>
        <dbReference type="PROSITE" id="PS50931"/>
    </source>
</evidence>
<keyword evidence="4" id="KW-0804">Transcription</keyword>
<dbReference type="SUPFAM" id="SSF46785">
    <property type="entry name" value="Winged helix' DNA-binding domain"/>
    <property type="match status" value="1"/>
</dbReference>
<dbReference type="FunFam" id="1.10.10.10:FF:000001">
    <property type="entry name" value="LysR family transcriptional regulator"/>
    <property type="match status" value="1"/>
</dbReference>
<evidence type="ECO:0000313" key="7">
    <source>
        <dbReference type="Proteomes" id="UP000285844"/>
    </source>
</evidence>
<dbReference type="PANTHER" id="PTHR30346:SF28">
    <property type="entry name" value="HTH-TYPE TRANSCRIPTIONAL REGULATOR CYNR"/>
    <property type="match status" value="1"/>
</dbReference>
<proteinExistence type="inferred from homology"/>
<dbReference type="EMBL" id="QSHM01000002">
    <property type="protein sequence ID" value="RHC14736.1"/>
    <property type="molecule type" value="Genomic_DNA"/>
</dbReference>
<name>A0A413Z094_9FIRM</name>
<dbReference type="Pfam" id="PF00126">
    <property type="entry name" value="HTH_1"/>
    <property type="match status" value="1"/>
</dbReference>
<dbReference type="PROSITE" id="PS50931">
    <property type="entry name" value="HTH_LYSR"/>
    <property type="match status" value="1"/>
</dbReference>
<dbReference type="SUPFAM" id="SSF53850">
    <property type="entry name" value="Periplasmic binding protein-like II"/>
    <property type="match status" value="1"/>
</dbReference>
<dbReference type="Proteomes" id="UP000285844">
    <property type="component" value="Unassembled WGS sequence"/>
</dbReference>
<accession>A0A413Z094</accession>
<dbReference type="InterPro" id="IPR000847">
    <property type="entry name" value="LysR_HTH_N"/>
</dbReference>
<organism evidence="6 7">
    <name type="scientific">Lachnospira eligens</name>
    <dbReference type="NCBI Taxonomy" id="39485"/>
    <lineage>
        <taxon>Bacteria</taxon>
        <taxon>Bacillati</taxon>
        <taxon>Bacillota</taxon>
        <taxon>Clostridia</taxon>
        <taxon>Lachnospirales</taxon>
        <taxon>Lachnospiraceae</taxon>
        <taxon>Lachnospira</taxon>
    </lineage>
</organism>
<dbReference type="InterPro" id="IPR005119">
    <property type="entry name" value="LysR_subst-bd"/>
</dbReference>
<sequence>MELYQLRQFQAAARHKNMTRAASELCIAQPALSKTIHKLEEEFGAQLFIRNKKGLECTRQGEILLEYADRILALSEDAARAVSESLGDAGEIRLCLRSSAVLVSNVLKDFIHEHPHVSFSISSEPKGCDLLIDSVSSAYDIPDNAHLLMTEEICLAVSSSHPLAHTGHISVEQMMDEKFIDLADSPSYAGVFNSIFSKCKKTPQIAYSCNDYILQGKLISLGLGVSFVASVTWTSSSLPENISLLHIDDCPHFRSIYYQPLGSFCSENQRIFEHQLEEYFKNLNN</sequence>
<gene>
    <name evidence="6" type="ORF">DW858_02615</name>
</gene>
<dbReference type="PRINTS" id="PR00039">
    <property type="entry name" value="HTHLYSR"/>
</dbReference>
<dbReference type="Gene3D" id="3.40.190.290">
    <property type="match status" value="1"/>
</dbReference>
<dbReference type="RefSeq" id="WP_118362403.1">
    <property type="nucleotide sequence ID" value="NZ_DAWDGZ010000045.1"/>
</dbReference>
<comment type="caution">
    <text evidence="6">The sequence shown here is derived from an EMBL/GenBank/DDBJ whole genome shotgun (WGS) entry which is preliminary data.</text>
</comment>
<keyword evidence="2" id="KW-0805">Transcription regulation</keyword>
<dbReference type="Gene3D" id="1.10.10.10">
    <property type="entry name" value="Winged helix-like DNA-binding domain superfamily/Winged helix DNA-binding domain"/>
    <property type="match status" value="1"/>
</dbReference>
<dbReference type="AlphaFoldDB" id="A0A413Z094"/>
<dbReference type="GO" id="GO:0003700">
    <property type="term" value="F:DNA-binding transcription factor activity"/>
    <property type="evidence" value="ECO:0007669"/>
    <property type="project" value="InterPro"/>
</dbReference>
<comment type="similarity">
    <text evidence="1">Belongs to the LysR transcriptional regulatory family.</text>
</comment>
<dbReference type="InterPro" id="IPR036388">
    <property type="entry name" value="WH-like_DNA-bd_sf"/>
</dbReference>
<evidence type="ECO:0000256" key="3">
    <source>
        <dbReference type="ARBA" id="ARBA00023125"/>
    </source>
</evidence>
<keyword evidence="3" id="KW-0238">DNA-binding</keyword>
<evidence type="ECO:0000313" key="6">
    <source>
        <dbReference type="EMBL" id="RHC14736.1"/>
    </source>
</evidence>
<dbReference type="GO" id="GO:0003677">
    <property type="term" value="F:DNA binding"/>
    <property type="evidence" value="ECO:0007669"/>
    <property type="project" value="UniProtKB-KW"/>
</dbReference>
<protein>
    <submittedName>
        <fullName evidence="6">LysR family transcriptional regulator</fullName>
    </submittedName>
</protein>
<reference evidence="6 7" key="1">
    <citation type="submission" date="2018-08" db="EMBL/GenBank/DDBJ databases">
        <title>A genome reference for cultivated species of the human gut microbiota.</title>
        <authorList>
            <person name="Zou Y."/>
            <person name="Xue W."/>
            <person name="Luo G."/>
        </authorList>
    </citation>
    <scope>NUCLEOTIDE SEQUENCE [LARGE SCALE GENOMIC DNA]</scope>
    <source>
        <strain evidence="6 7">AM37-3BH</strain>
    </source>
</reference>
<dbReference type="InterPro" id="IPR036390">
    <property type="entry name" value="WH_DNA-bd_sf"/>
</dbReference>
<evidence type="ECO:0000256" key="4">
    <source>
        <dbReference type="ARBA" id="ARBA00023163"/>
    </source>
</evidence>
<feature type="domain" description="HTH lysR-type" evidence="5">
    <location>
        <begin position="1"/>
        <end position="58"/>
    </location>
</feature>
<dbReference type="PANTHER" id="PTHR30346">
    <property type="entry name" value="TRANSCRIPTIONAL DUAL REGULATOR HCAR-RELATED"/>
    <property type="match status" value="1"/>
</dbReference>
<evidence type="ECO:0000256" key="1">
    <source>
        <dbReference type="ARBA" id="ARBA00009437"/>
    </source>
</evidence>
<dbReference type="Pfam" id="PF03466">
    <property type="entry name" value="LysR_substrate"/>
    <property type="match status" value="1"/>
</dbReference>
<evidence type="ECO:0000256" key="2">
    <source>
        <dbReference type="ARBA" id="ARBA00023015"/>
    </source>
</evidence>